<evidence type="ECO:0000256" key="1">
    <source>
        <dbReference type="SAM" id="MobiDB-lite"/>
    </source>
</evidence>
<gene>
    <name evidence="2" type="ORF">SEMRO_247_G098000.1</name>
</gene>
<dbReference type="EMBL" id="CAICTM010000246">
    <property type="protein sequence ID" value="CAB9505892.1"/>
    <property type="molecule type" value="Genomic_DNA"/>
</dbReference>
<sequence length="254" mass="28262">MAECPSPATIPYPIDQRDKESPVQGVERTRRRMEDASSAAKRCRLMMDAVNAEEEKTDDDGSMKRTVSSKKPCLQGQQMKAKDGETGAQEENLAAEEKENSCSRQGGCMTTAPPSSTKTNVDPAMEEILVQLLQRERDLRVSPASQKEMELAEKWAHSEWMDVATKIQHQVVRQHNNSAVGGSKKVTVHELRLAALRHPEIAFWVKYNRARQGTLRVGDVAPNISLRRAHDNSATTLFDAGNHQRTVIVAGSWS</sequence>
<accession>A0A9N8DMQ1</accession>
<evidence type="ECO:0000313" key="3">
    <source>
        <dbReference type="Proteomes" id="UP001153069"/>
    </source>
</evidence>
<protein>
    <submittedName>
        <fullName evidence="2">Uncharacterized protein</fullName>
    </submittedName>
</protein>
<organism evidence="2 3">
    <name type="scientific">Seminavis robusta</name>
    <dbReference type="NCBI Taxonomy" id="568900"/>
    <lineage>
        <taxon>Eukaryota</taxon>
        <taxon>Sar</taxon>
        <taxon>Stramenopiles</taxon>
        <taxon>Ochrophyta</taxon>
        <taxon>Bacillariophyta</taxon>
        <taxon>Bacillariophyceae</taxon>
        <taxon>Bacillariophycidae</taxon>
        <taxon>Naviculales</taxon>
        <taxon>Naviculaceae</taxon>
        <taxon>Seminavis</taxon>
    </lineage>
</organism>
<proteinExistence type="predicted"/>
<dbReference type="Proteomes" id="UP001153069">
    <property type="component" value="Unassembled WGS sequence"/>
</dbReference>
<feature type="region of interest" description="Disordered" evidence="1">
    <location>
        <begin position="1"/>
        <end position="120"/>
    </location>
</feature>
<dbReference type="OrthoDB" id="428577at2759"/>
<feature type="compositionally biased region" description="Acidic residues" evidence="1">
    <location>
        <begin position="51"/>
        <end position="60"/>
    </location>
</feature>
<reference evidence="2" key="1">
    <citation type="submission" date="2020-06" db="EMBL/GenBank/DDBJ databases">
        <authorList>
            <consortium name="Plant Systems Biology data submission"/>
        </authorList>
    </citation>
    <scope>NUCLEOTIDE SEQUENCE</scope>
    <source>
        <strain evidence="2">D6</strain>
    </source>
</reference>
<keyword evidence="3" id="KW-1185">Reference proteome</keyword>
<evidence type="ECO:0000313" key="2">
    <source>
        <dbReference type="EMBL" id="CAB9505892.1"/>
    </source>
</evidence>
<dbReference type="AlphaFoldDB" id="A0A9N8DMQ1"/>
<comment type="caution">
    <text evidence="2">The sequence shown here is derived from an EMBL/GenBank/DDBJ whole genome shotgun (WGS) entry which is preliminary data.</text>
</comment>
<name>A0A9N8DMQ1_9STRA</name>